<dbReference type="Proteomes" id="UP000494165">
    <property type="component" value="Unassembled WGS sequence"/>
</dbReference>
<dbReference type="AlphaFoldDB" id="A0A8S1DPU3"/>
<feature type="compositionally biased region" description="Basic and acidic residues" evidence="1">
    <location>
        <begin position="332"/>
        <end position="351"/>
    </location>
</feature>
<dbReference type="OrthoDB" id="6357915at2759"/>
<evidence type="ECO:0000313" key="3">
    <source>
        <dbReference type="Proteomes" id="UP000494165"/>
    </source>
</evidence>
<feature type="compositionally biased region" description="Pro residues" evidence="1">
    <location>
        <begin position="381"/>
        <end position="391"/>
    </location>
</feature>
<evidence type="ECO:0000313" key="2">
    <source>
        <dbReference type="EMBL" id="CAB3384442.1"/>
    </source>
</evidence>
<feature type="compositionally biased region" description="Low complexity" evidence="1">
    <location>
        <begin position="75"/>
        <end position="86"/>
    </location>
</feature>
<proteinExistence type="predicted"/>
<accession>A0A8S1DPU3</accession>
<protein>
    <submittedName>
        <fullName evidence="2">Uncharacterized protein</fullName>
    </submittedName>
</protein>
<evidence type="ECO:0000256" key="1">
    <source>
        <dbReference type="SAM" id="MobiDB-lite"/>
    </source>
</evidence>
<name>A0A8S1DPU3_9INSE</name>
<reference evidence="2 3" key="1">
    <citation type="submission" date="2020-04" db="EMBL/GenBank/DDBJ databases">
        <authorList>
            <person name="Alioto T."/>
            <person name="Alioto T."/>
            <person name="Gomez Garrido J."/>
        </authorList>
    </citation>
    <scope>NUCLEOTIDE SEQUENCE [LARGE SCALE GENOMIC DNA]</scope>
</reference>
<feature type="compositionally biased region" description="Pro residues" evidence="1">
    <location>
        <begin position="188"/>
        <end position="200"/>
    </location>
</feature>
<feature type="compositionally biased region" description="Low complexity" evidence="1">
    <location>
        <begin position="201"/>
        <end position="219"/>
    </location>
</feature>
<keyword evidence="3" id="KW-1185">Reference proteome</keyword>
<organism evidence="2 3">
    <name type="scientific">Cloeon dipterum</name>
    <dbReference type="NCBI Taxonomy" id="197152"/>
    <lineage>
        <taxon>Eukaryota</taxon>
        <taxon>Metazoa</taxon>
        <taxon>Ecdysozoa</taxon>
        <taxon>Arthropoda</taxon>
        <taxon>Hexapoda</taxon>
        <taxon>Insecta</taxon>
        <taxon>Pterygota</taxon>
        <taxon>Palaeoptera</taxon>
        <taxon>Ephemeroptera</taxon>
        <taxon>Pisciforma</taxon>
        <taxon>Baetidae</taxon>
        <taxon>Cloeon</taxon>
    </lineage>
</organism>
<feature type="compositionally biased region" description="Low complexity" evidence="1">
    <location>
        <begin position="551"/>
        <end position="572"/>
    </location>
</feature>
<comment type="caution">
    <text evidence="2">The sequence shown here is derived from an EMBL/GenBank/DDBJ whole genome shotgun (WGS) entry which is preliminary data.</text>
</comment>
<gene>
    <name evidence="2" type="ORF">CLODIP_2_CD09025</name>
</gene>
<feature type="region of interest" description="Disordered" evidence="1">
    <location>
        <begin position="545"/>
        <end position="588"/>
    </location>
</feature>
<feature type="compositionally biased region" description="Basic and acidic residues" evidence="1">
    <location>
        <begin position="288"/>
        <end position="300"/>
    </location>
</feature>
<feature type="region of interest" description="Disordered" evidence="1">
    <location>
        <begin position="247"/>
        <end position="455"/>
    </location>
</feature>
<dbReference type="EMBL" id="CADEPI010000350">
    <property type="protein sequence ID" value="CAB3384442.1"/>
    <property type="molecule type" value="Genomic_DNA"/>
</dbReference>
<feature type="region of interest" description="Disordered" evidence="1">
    <location>
        <begin position="183"/>
        <end position="227"/>
    </location>
</feature>
<sequence length="631" mass="68863">MCRLAGSARCPLSERVRSRVPPHSLLDKQVSFRPESYQVRPSTLPVGRSRCTILHGVASTMPKSPQAGSSEDGGASVAAASPNSAPRKTYRGLASQIVTHDEIAQEIMHRSLRKNPPPIQSEVKDVFFAMKLTQRLANKLSPAAKDGAFMPPPMVSHEPPPLMRLDQETTSSPHVLVLPKRKASVEAPPAPTTPPAPPKAAPKAATPATPKAGGTPKAASGGRKGFRFQKNMDPEVERELALKQLNELPTLKRSRRKTKEVVAPPSKTQEASIQTSALQHPLTNGDAPKLEPKQDAEKAESVCSSESKKRRSMHRELDMLLGDEGAVNMIYEAERGQERRKARPQRPDLSLKARLVKTAVIRLSSAPASQGPRARRKTEPTRPPMEPPAPKATPKLEPASPRPTAEESRIIRRHSTSSSDSDVSPSPPTKRKNIPIFIKKADKSQPRPRKTPANVFPAVKKSQKIQPKIVESKIRIQLKKKPDPRKKMSAAVKRSLKTVMAKNFQQGLVKKTQITAPLKAKVKSETEDDPTLRSLEAKLAMMIGEDPAPESPKTAAGSSSSTTGKPSGLSSKRSSTDDSGKQRSTFRQNAGVISCKELTVRRHPNFIQIILNPSSTKFKNSFNTAVSQMFL</sequence>
<feature type="region of interest" description="Disordered" evidence="1">
    <location>
        <begin position="59"/>
        <end position="89"/>
    </location>
</feature>
<feature type="compositionally biased region" description="Polar residues" evidence="1">
    <location>
        <begin position="266"/>
        <end position="282"/>
    </location>
</feature>